<evidence type="ECO:0000313" key="2">
    <source>
        <dbReference type="EMBL" id="TRM62364.1"/>
    </source>
</evidence>
<reference evidence="2 3" key="1">
    <citation type="journal article" date="2019" name="New Phytol.">
        <title>Comparative genomics reveals unique wood-decay strategies and fruiting body development in the Schizophyllaceae.</title>
        <authorList>
            <person name="Almasi E."/>
            <person name="Sahu N."/>
            <person name="Krizsan K."/>
            <person name="Balint B."/>
            <person name="Kovacs G.M."/>
            <person name="Kiss B."/>
            <person name="Cseklye J."/>
            <person name="Drula E."/>
            <person name="Henrissat B."/>
            <person name="Nagy I."/>
            <person name="Chovatia M."/>
            <person name="Adam C."/>
            <person name="LaButti K."/>
            <person name="Lipzen A."/>
            <person name="Riley R."/>
            <person name="Grigoriev I.V."/>
            <person name="Nagy L.G."/>
        </authorList>
    </citation>
    <scope>NUCLEOTIDE SEQUENCE [LARGE SCALE GENOMIC DNA]</scope>
    <source>
        <strain evidence="2 3">NL-1724</strain>
    </source>
</reference>
<dbReference type="Proteomes" id="UP000320762">
    <property type="component" value="Unassembled WGS sequence"/>
</dbReference>
<feature type="compositionally biased region" description="Basic residues" evidence="1">
    <location>
        <begin position="1"/>
        <end position="10"/>
    </location>
</feature>
<organism evidence="2 3">
    <name type="scientific">Schizophyllum amplum</name>
    <dbReference type="NCBI Taxonomy" id="97359"/>
    <lineage>
        <taxon>Eukaryota</taxon>
        <taxon>Fungi</taxon>
        <taxon>Dikarya</taxon>
        <taxon>Basidiomycota</taxon>
        <taxon>Agaricomycotina</taxon>
        <taxon>Agaricomycetes</taxon>
        <taxon>Agaricomycetidae</taxon>
        <taxon>Agaricales</taxon>
        <taxon>Schizophyllaceae</taxon>
        <taxon>Schizophyllum</taxon>
    </lineage>
</organism>
<accession>A0A550CC71</accession>
<feature type="region of interest" description="Disordered" evidence="1">
    <location>
        <begin position="1"/>
        <end position="22"/>
    </location>
</feature>
<protein>
    <submittedName>
        <fullName evidence="2">Uncharacterized protein</fullName>
    </submittedName>
</protein>
<name>A0A550CC71_9AGAR</name>
<sequence length="170" mass="19083">MRARRRRTRQRARDQRGATSRTFAPKPIAFLSHFTAVHRTGRVRIRSQSTAGPHRKQFVLACLTLTTPSRKRARQRGRPRPADRGPFVFSYVFCVTCFQEAGHRSFADKLGARFGLTVGRGQAQATLWRLTDAPINVHGDLVTKGMFQISRCSGRTIIPPPGPRSHGSFS</sequence>
<dbReference type="AlphaFoldDB" id="A0A550CC71"/>
<evidence type="ECO:0000313" key="3">
    <source>
        <dbReference type="Proteomes" id="UP000320762"/>
    </source>
</evidence>
<comment type="caution">
    <text evidence="2">The sequence shown here is derived from an EMBL/GenBank/DDBJ whole genome shotgun (WGS) entry which is preliminary data.</text>
</comment>
<keyword evidence="3" id="KW-1185">Reference proteome</keyword>
<dbReference type="EMBL" id="VDMD01000013">
    <property type="protein sequence ID" value="TRM62364.1"/>
    <property type="molecule type" value="Genomic_DNA"/>
</dbReference>
<proteinExistence type="predicted"/>
<gene>
    <name evidence="2" type="ORF">BD626DRAFT_60452</name>
</gene>
<evidence type="ECO:0000256" key="1">
    <source>
        <dbReference type="SAM" id="MobiDB-lite"/>
    </source>
</evidence>